<organism evidence="9 10">
    <name type="scientific">Lentinula aciculospora</name>
    <dbReference type="NCBI Taxonomy" id="153920"/>
    <lineage>
        <taxon>Eukaryota</taxon>
        <taxon>Fungi</taxon>
        <taxon>Dikarya</taxon>
        <taxon>Basidiomycota</taxon>
        <taxon>Agaricomycotina</taxon>
        <taxon>Agaricomycetes</taxon>
        <taxon>Agaricomycetidae</taxon>
        <taxon>Agaricales</taxon>
        <taxon>Marasmiineae</taxon>
        <taxon>Omphalotaceae</taxon>
        <taxon>Lentinula</taxon>
    </lineage>
</organism>
<evidence type="ECO:0000256" key="1">
    <source>
        <dbReference type="ARBA" id="ARBA00004123"/>
    </source>
</evidence>
<evidence type="ECO:0000256" key="7">
    <source>
        <dbReference type="ARBA" id="ARBA00023242"/>
    </source>
</evidence>
<evidence type="ECO:0000256" key="8">
    <source>
        <dbReference type="SAM" id="MobiDB-lite"/>
    </source>
</evidence>
<protein>
    <recommendedName>
        <fullName evidence="11">Transcription factor domain-containing protein</fullName>
    </recommendedName>
</protein>
<evidence type="ECO:0000256" key="2">
    <source>
        <dbReference type="ARBA" id="ARBA00022723"/>
    </source>
</evidence>
<comment type="caution">
    <text evidence="9">The sequence shown here is derived from an EMBL/GenBank/DDBJ whole genome shotgun (WGS) entry which is preliminary data.</text>
</comment>
<proteinExistence type="predicted"/>
<dbReference type="GO" id="GO:0046872">
    <property type="term" value="F:metal ion binding"/>
    <property type="evidence" value="ECO:0007669"/>
    <property type="project" value="UniProtKB-KW"/>
</dbReference>
<name>A0A9W9AW40_9AGAR</name>
<evidence type="ECO:0008006" key="11">
    <source>
        <dbReference type="Google" id="ProtNLM"/>
    </source>
</evidence>
<accession>A0A9W9AW40</accession>
<dbReference type="PANTHER" id="PTHR31845">
    <property type="entry name" value="FINGER DOMAIN PROTEIN, PUTATIVE-RELATED"/>
    <property type="match status" value="1"/>
</dbReference>
<dbReference type="GO" id="GO:0005634">
    <property type="term" value="C:nucleus"/>
    <property type="evidence" value="ECO:0007669"/>
    <property type="project" value="UniProtKB-SubCell"/>
</dbReference>
<keyword evidence="5" id="KW-0238">DNA-binding</keyword>
<evidence type="ECO:0000313" key="9">
    <source>
        <dbReference type="EMBL" id="KAJ4490385.1"/>
    </source>
</evidence>
<evidence type="ECO:0000256" key="4">
    <source>
        <dbReference type="ARBA" id="ARBA00023015"/>
    </source>
</evidence>
<dbReference type="Proteomes" id="UP001150266">
    <property type="component" value="Unassembled WGS sequence"/>
</dbReference>
<feature type="compositionally biased region" description="Polar residues" evidence="8">
    <location>
        <begin position="630"/>
        <end position="642"/>
    </location>
</feature>
<evidence type="ECO:0000313" key="10">
    <source>
        <dbReference type="Proteomes" id="UP001150266"/>
    </source>
</evidence>
<reference evidence="9" key="1">
    <citation type="submission" date="2022-08" db="EMBL/GenBank/DDBJ databases">
        <title>A Global Phylogenomic Analysis of the Shiitake Genus Lentinula.</title>
        <authorList>
            <consortium name="DOE Joint Genome Institute"/>
            <person name="Sierra-Patev S."/>
            <person name="Min B."/>
            <person name="Naranjo-Ortiz M."/>
            <person name="Looney B."/>
            <person name="Konkel Z."/>
            <person name="Slot J.C."/>
            <person name="Sakamoto Y."/>
            <person name="Steenwyk J.L."/>
            <person name="Rokas A."/>
            <person name="Carro J."/>
            <person name="Camarero S."/>
            <person name="Ferreira P."/>
            <person name="Molpeceres G."/>
            <person name="Ruiz-Duenas F.J."/>
            <person name="Serrano A."/>
            <person name="Henrissat B."/>
            <person name="Drula E."/>
            <person name="Hughes K.W."/>
            <person name="Mata J.L."/>
            <person name="Ishikawa N.K."/>
            <person name="Vargas-Isla R."/>
            <person name="Ushijima S."/>
            <person name="Smith C.A."/>
            <person name="Ahrendt S."/>
            <person name="Andreopoulos W."/>
            <person name="He G."/>
            <person name="Labutti K."/>
            <person name="Lipzen A."/>
            <person name="Ng V."/>
            <person name="Riley R."/>
            <person name="Sandor L."/>
            <person name="Barry K."/>
            <person name="Martinez A.T."/>
            <person name="Xiao Y."/>
            <person name="Gibbons J.G."/>
            <person name="Terashima K."/>
            <person name="Grigoriev I.V."/>
            <person name="Hibbett D.S."/>
        </authorList>
    </citation>
    <scope>NUCLEOTIDE SEQUENCE</scope>
    <source>
        <strain evidence="9">JLM2183</strain>
    </source>
</reference>
<keyword evidence="10" id="KW-1185">Reference proteome</keyword>
<dbReference type="CDD" id="cd12148">
    <property type="entry name" value="fungal_TF_MHR"/>
    <property type="match status" value="1"/>
</dbReference>
<keyword evidence="7" id="KW-0539">Nucleus</keyword>
<dbReference type="InterPro" id="IPR051089">
    <property type="entry name" value="prtT"/>
</dbReference>
<dbReference type="OrthoDB" id="2595934at2759"/>
<evidence type="ECO:0000256" key="6">
    <source>
        <dbReference type="ARBA" id="ARBA00023163"/>
    </source>
</evidence>
<comment type="subcellular location">
    <subcellularLocation>
        <location evidence="1">Nucleus</location>
    </subcellularLocation>
</comment>
<feature type="compositionally biased region" description="Low complexity" evidence="8">
    <location>
        <begin position="614"/>
        <end position="629"/>
    </location>
</feature>
<dbReference type="AlphaFoldDB" id="A0A9W9AW40"/>
<keyword evidence="4" id="KW-0805">Transcription regulation</keyword>
<keyword evidence="6" id="KW-0804">Transcription</keyword>
<feature type="compositionally biased region" description="Basic and acidic residues" evidence="8">
    <location>
        <begin position="602"/>
        <end position="612"/>
    </location>
</feature>
<sequence>MICRRPRLFAATGRKSGISQTWEQLVHFTDVQPIPQPSPSTTTAITIASTTETESQPFTVNSASTTPTSAPLDFKALPQSIWKYRRVALGHWMYCGTDNDEDHYDWSAPMSAVHQMSAQHQAQIHNGLLVTSQIEAQAPVETLENILEQSQIQEHLRIFHESFSPWLGFSPNHSDSFPLLSLVCCTIASRKLSSSFLVADRLLRATEHAIFQVILRPPPTYVLESIQALILIAMWAPFCSSNEPEDGWRDPHLLLSSAVSLATKIKLNEAPERYSTLRKMCEQGLKVDSVQLRGAADSARLWISLTNAESILCVGTHRAPFSRRDEAYLQCFPRYPSNLGLSALGDSAEASDARLRLLAETLSATEEGLSLRLNSIEEFESWHYAMTDVLQRIDSCTRLLLPFRVVLDLDQTLIFRAQTIVTRCYRLLVFENPVAVARKLSIHYGPGILKSQSYSNVFAEVFTPWGKDALQISEEIFVSLQELLENLDRDADHIHDHFLASAPDHFFHMIQLAGVFLISFKFMVYNAQKCVLPGSSDLLFQKIIEHLRLLQVPRVHPAKKCADLLGGLLELWTTREILFSSPPQQATLEPSGDSYRGHRAKVHETKGERDPKGSTSSSSSANSPDNATSIASPISEQTFSPSSLGSREMFSFTMFAQDATMPQPGLDLNAVSTASMPVFPSATVGGTIDNPVYDGWPDIFQDVQFWQNLFMQQPVSE</sequence>
<gene>
    <name evidence="9" type="ORF">J3R30DRAFT_3693991</name>
</gene>
<keyword evidence="2" id="KW-0479">Metal-binding</keyword>
<dbReference type="PANTHER" id="PTHR31845:SF34">
    <property type="entry name" value="TRANSCRIPTIONAL ACTIVATOR OF PROTEASES PRTT"/>
    <property type="match status" value="1"/>
</dbReference>
<evidence type="ECO:0000256" key="5">
    <source>
        <dbReference type="ARBA" id="ARBA00023125"/>
    </source>
</evidence>
<dbReference type="EMBL" id="JAOTPV010000001">
    <property type="protein sequence ID" value="KAJ4490385.1"/>
    <property type="molecule type" value="Genomic_DNA"/>
</dbReference>
<dbReference type="GO" id="GO:0000981">
    <property type="term" value="F:DNA-binding transcription factor activity, RNA polymerase II-specific"/>
    <property type="evidence" value="ECO:0007669"/>
    <property type="project" value="TreeGrafter"/>
</dbReference>
<keyword evidence="3" id="KW-0862">Zinc</keyword>
<evidence type="ECO:0000256" key="3">
    <source>
        <dbReference type="ARBA" id="ARBA00022833"/>
    </source>
</evidence>
<feature type="region of interest" description="Disordered" evidence="8">
    <location>
        <begin position="583"/>
        <end position="642"/>
    </location>
</feature>
<dbReference type="GO" id="GO:0000976">
    <property type="term" value="F:transcription cis-regulatory region binding"/>
    <property type="evidence" value="ECO:0007669"/>
    <property type="project" value="TreeGrafter"/>
</dbReference>